<evidence type="ECO:0000313" key="1">
    <source>
        <dbReference type="EMBL" id="RKI86953.1"/>
    </source>
</evidence>
<dbReference type="AlphaFoldDB" id="A0A3A9AHM1"/>
<evidence type="ECO:0000313" key="2">
    <source>
        <dbReference type="Proteomes" id="UP000280696"/>
    </source>
</evidence>
<keyword evidence="2" id="KW-1185">Reference proteome</keyword>
<reference evidence="1 2" key="1">
    <citation type="submission" date="2018-09" db="EMBL/GenBank/DDBJ databases">
        <title>Murine metabolic-syndrome-specific gut microbial biobank.</title>
        <authorList>
            <person name="Liu C."/>
        </authorList>
    </citation>
    <scope>NUCLEOTIDE SEQUENCE [LARGE SCALE GENOMIC DNA]</scope>
    <source>
        <strain evidence="1 2">0.1xD8-82</strain>
    </source>
</reference>
<comment type="caution">
    <text evidence="1">The sequence shown here is derived from an EMBL/GenBank/DDBJ whole genome shotgun (WGS) entry which is preliminary data.</text>
</comment>
<proteinExistence type="predicted"/>
<sequence length="59" mass="7033">MGLIENRIQNCAECEFMGKYDYGKKIYYCDHEDRTDDMGKLSVNELPKRSPEWCPLRKN</sequence>
<dbReference type="Proteomes" id="UP000280696">
    <property type="component" value="Unassembled WGS sequence"/>
</dbReference>
<name>A0A3A9AHM1_9FIRM</name>
<accession>A0A3A9AHM1</accession>
<dbReference type="EMBL" id="RAYQ01000052">
    <property type="protein sequence ID" value="RKI86953.1"/>
    <property type="molecule type" value="Genomic_DNA"/>
</dbReference>
<protein>
    <submittedName>
        <fullName evidence="1">Uncharacterized protein</fullName>
    </submittedName>
</protein>
<dbReference type="OrthoDB" id="2060422at2"/>
<dbReference type="RefSeq" id="WP_120472401.1">
    <property type="nucleotide sequence ID" value="NZ_RAYQ01000052.1"/>
</dbReference>
<gene>
    <name evidence="1" type="ORF">D7V94_21985</name>
</gene>
<organism evidence="1 2">
    <name type="scientific">Parablautia intestinalis</name>
    <dbReference type="NCBI Taxonomy" id="2320100"/>
    <lineage>
        <taxon>Bacteria</taxon>
        <taxon>Bacillati</taxon>
        <taxon>Bacillota</taxon>
        <taxon>Clostridia</taxon>
        <taxon>Lachnospirales</taxon>
        <taxon>Lachnospiraceae</taxon>
        <taxon>Parablautia</taxon>
    </lineage>
</organism>